<organism evidence="4 5">
    <name type="scientific">Gossypium arboreum</name>
    <name type="common">Tree cotton</name>
    <name type="synonym">Gossypium nanking</name>
    <dbReference type="NCBI Taxonomy" id="29729"/>
    <lineage>
        <taxon>Eukaryota</taxon>
        <taxon>Viridiplantae</taxon>
        <taxon>Streptophyta</taxon>
        <taxon>Embryophyta</taxon>
        <taxon>Tracheophyta</taxon>
        <taxon>Spermatophyta</taxon>
        <taxon>Magnoliopsida</taxon>
        <taxon>eudicotyledons</taxon>
        <taxon>Gunneridae</taxon>
        <taxon>Pentapetalae</taxon>
        <taxon>rosids</taxon>
        <taxon>malvids</taxon>
        <taxon>Malvales</taxon>
        <taxon>Malvaceae</taxon>
        <taxon>Malvoideae</taxon>
        <taxon>Gossypium</taxon>
    </lineage>
</organism>
<name>A0ABR0PNJ1_GOSAR</name>
<evidence type="ECO:0000256" key="1">
    <source>
        <dbReference type="SAM" id="MobiDB-lite"/>
    </source>
</evidence>
<dbReference type="SUPFAM" id="SSF56672">
    <property type="entry name" value="DNA/RNA polymerases"/>
    <property type="match status" value="1"/>
</dbReference>
<protein>
    <recommendedName>
        <fullName evidence="6">Retrovirus-related Pol polyprotein from transposon TNT 1-94</fullName>
    </recommendedName>
</protein>
<feature type="domain" description="Reverse transcriptase Ty1/copia-type" evidence="2">
    <location>
        <begin position="299"/>
        <end position="517"/>
    </location>
</feature>
<dbReference type="InterPro" id="IPR043502">
    <property type="entry name" value="DNA/RNA_pol_sf"/>
</dbReference>
<dbReference type="InterPro" id="IPR057670">
    <property type="entry name" value="SH3_retrovirus"/>
</dbReference>
<gene>
    <name evidence="4" type="ORF">PVK06_020890</name>
</gene>
<evidence type="ECO:0000259" key="2">
    <source>
        <dbReference type="Pfam" id="PF07727"/>
    </source>
</evidence>
<evidence type="ECO:0000259" key="3">
    <source>
        <dbReference type="Pfam" id="PF25597"/>
    </source>
</evidence>
<dbReference type="PANTHER" id="PTHR43383">
    <property type="entry name" value="NODULIN 6"/>
    <property type="match status" value="1"/>
</dbReference>
<proteinExistence type="predicted"/>
<evidence type="ECO:0000313" key="5">
    <source>
        <dbReference type="Proteomes" id="UP001358586"/>
    </source>
</evidence>
<evidence type="ECO:0000313" key="4">
    <source>
        <dbReference type="EMBL" id="KAK5825993.1"/>
    </source>
</evidence>
<dbReference type="Proteomes" id="UP001358586">
    <property type="component" value="Chromosome 6"/>
</dbReference>
<accession>A0ABR0PNJ1</accession>
<reference evidence="4 5" key="1">
    <citation type="submission" date="2023-03" db="EMBL/GenBank/DDBJ databases">
        <title>WGS of Gossypium arboreum.</title>
        <authorList>
            <person name="Yu D."/>
        </authorList>
    </citation>
    <scope>NUCLEOTIDE SEQUENCE [LARGE SCALE GENOMIC DNA]</scope>
    <source>
        <tissue evidence="4">Leaf</tissue>
    </source>
</reference>
<keyword evidence="5" id="KW-1185">Reference proteome</keyword>
<dbReference type="Pfam" id="PF25597">
    <property type="entry name" value="SH3_retrovirus"/>
    <property type="match status" value="1"/>
</dbReference>
<sequence>MFTSQVPRYLWGEALLTATYLINRMPSKILNYRTPFSLFKDNFPNSKLITDLSLRVFGCSVFVHLHNQGKLDPRAKKCVFVGYASNKKGYKCYDPIDRKIIVTMDVTFVETKSYFHSNLQGGNYTKEDSIIDQEETRNIQHRDSNNREGEFIINTKINDVNVNEKEDEGAESDHENKEQTKELIVYSRRNRNQESGIHQIHHQESNPQDPVKSPGKAHNPANEFSDLDIPIAKRKGVKNIVKYPMSNFVSYKALSSTFSTFVSCLDTVQIPKNVKDALQVLEWKEAILEEMCALEKTGTWETMELPVGKKIVGCKWVFTTKFKPDGSLDRYKARLVAEGYTQTYGIDYLETFAPVAKLNSVRVLLSIAVNLDWSLQQLDMKNAFLNGKLEEEVYMDPPPGFEEKFRTRVCKLKKSLYGLKQSPQAWFERFTQVVKKQGYSQGQADHTMFYRHSQKGRIVVIIVYVDDIILTGDDVDEIRRLKEHLALEFEIKDLGPLKYFLGMKVARSKKGLVVSQKKCD</sequence>
<feature type="domain" description="Retroviral polymerase SH3-like" evidence="3">
    <location>
        <begin position="59"/>
        <end position="116"/>
    </location>
</feature>
<dbReference type="InterPro" id="IPR013103">
    <property type="entry name" value="RVT_2"/>
</dbReference>
<dbReference type="PANTHER" id="PTHR43383:SF2">
    <property type="entry name" value="AMIDOHYDROLASE 2 FAMILY PROTEIN"/>
    <property type="match status" value="1"/>
</dbReference>
<evidence type="ECO:0008006" key="6">
    <source>
        <dbReference type="Google" id="ProtNLM"/>
    </source>
</evidence>
<comment type="caution">
    <text evidence="4">The sequence shown here is derived from an EMBL/GenBank/DDBJ whole genome shotgun (WGS) entry which is preliminary data.</text>
</comment>
<dbReference type="EMBL" id="JARKNE010000006">
    <property type="protein sequence ID" value="KAK5825993.1"/>
    <property type="molecule type" value="Genomic_DNA"/>
</dbReference>
<feature type="region of interest" description="Disordered" evidence="1">
    <location>
        <begin position="198"/>
        <end position="223"/>
    </location>
</feature>
<dbReference type="Pfam" id="PF07727">
    <property type="entry name" value="RVT_2"/>
    <property type="match status" value="1"/>
</dbReference>